<feature type="transmembrane region" description="Helical" evidence="1">
    <location>
        <begin position="12"/>
        <end position="31"/>
    </location>
</feature>
<evidence type="ECO:0000313" key="5">
    <source>
        <dbReference type="Proteomes" id="UP000051557"/>
    </source>
</evidence>
<feature type="domain" description="DUF7088" evidence="3">
    <location>
        <begin position="46"/>
        <end position="125"/>
    </location>
</feature>
<evidence type="ECO:0000259" key="3">
    <source>
        <dbReference type="Pfam" id="PF23357"/>
    </source>
</evidence>
<protein>
    <submittedName>
        <fullName evidence="4">Uncharacterized protein</fullName>
    </submittedName>
</protein>
<comment type="caution">
    <text evidence="4">The sequence shown here is derived from an EMBL/GenBank/DDBJ whole genome shotgun (WGS) entry which is preliminary data.</text>
</comment>
<sequence length="495" mass="53778">MRRERRTQSINQWIFLPILFFLLAGVNYISWRHYRRADFSLNQFQQLSGQTLNLLKSLPGEVTLTAFLAPEADTTGSLIQEDVQKLLDEYKYKSGGKVKVELVQPYLDFQAAQKLAEKFKLTSNENVVLVQYAERSKILKVAEMAEIDPGAMMTGGAARVKSFQAEEKISSAISALVQGKPAKVYVTEGSGEYNLNSSDKDPAGYSLLSARLSSQNVELLPLKLGEQEGVPADADAVMVAGPKFALPTASIAALQAYLGQPGRLLLLMDPGAPTGLEKILAEQGVVMDADKIFRKVAVLSTAGLTQGVNEETVGTRFSVHPAIRWIENVGGSIRFGPCRSITIQPAVGANPVKAEMLVETSDRYWAKAWPLAAGKKSDFVEGEDRKGPFTVAAAVDGTVPGDRGKESPALRAVVVGSAAAFANQNISPLEVDFMVNAIQWVLGRNESLGISPKTPKDFSVSMDEGQQRVIMLSTLLGIPALTGLLGFFVWWRRRS</sequence>
<dbReference type="Pfam" id="PF23357">
    <property type="entry name" value="DUF7088"/>
    <property type="match status" value="1"/>
</dbReference>
<evidence type="ECO:0000313" key="4">
    <source>
        <dbReference type="EMBL" id="KRP33063.1"/>
    </source>
</evidence>
<accession>A0A0R2XAY6</accession>
<dbReference type="AlphaFoldDB" id="A0A0R2XAY6"/>
<dbReference type="Pfam" id="PF09822">
    <property type="entry name" value="ABC_transp_aux"/>
    <property type="match status" value="1"/>
</dbReference>
<dbReference type="Proteomes" id="UP000051557">
    <property type="component" value="Unassembled WGS sequence"/>
</dbReference>
<reference evidence="4 5" key="1">
    <citation type="submission" date="2015-10" db="EMBL/GenBank/DDBJ databases">
        <title>Metagenome-Assembled Genomes uncover a global brackish microbiome.</title>
        <authorList>
            <person name="Hugerth L.W."/>
            <person name="Larsson J."/>
            <person name="Alneberg J."/>
            <person name="Lindh M.V."/>
            <person name="Legrand C."/>
            <person name="Pinhassi J."/>
            <person name="Andersson A.F."/>
        </authorList>
    </citation>
    <scope>NUCLEOTIDE SEQUENCE [LARGE SCALE GENOMIC DNA]</scope>
    <source>
        <strain evidence="4">BACL9 MAG-120820-bin42</strain>
    </source>
</reference>
<name>A0A0R2XAY6_9BACT</name>
<gene>
    <name evidence="4" type="ORF">ABS32_01465</name>
</gene>
<dbReference type="InterPro" id="IPR055396">
    <property type="entry name" value="DUF7088"/>
</dbReference>
<evidence type="ECO:0000259" key="2">
    <source>
        <dbReference type="Pfam" id="PF09822"/>
    </source>
</evidence>
<dbReference type="EMBL" id="LIDM01000031">
    <property type="protein sequence ID" value="KRP33063.1"/>
    <property type="molecule type" value="Genomic_DNA"/>
</dbReference>
<dbReference type="InterPro" id="IPR019196">
    <property type="entry name" value="ABC_transp_unknown"/>
</dbReference>
<feature type="transmembrane region" description="Helical" evidence="1">
    <location>
        <begin position="469"/>
        <end position="491"/>
    </location>
</feature>
<keyword evidence="1" id="KW-0812">Transmembrane</keyword>
<evidence type="ECO:0000256" key="1">
    <source>
        <dbReference type="SAM" id="Phobius"/>
    </source>
</evidence>
<feature type="domain" description="ABC-type uncharacterised transport system" evidence="2">
    <location>
        <begin position="183"/>
        <end position="430"/>
    </location>
</feature>
<keyword evidence="1" id="KW-0472">Membrane</keyword>
<keyword evidence="1" id="KW-1133">Transmembrane helix</keyword>
<proteinExistence type="predicted"/>
<organism evidence="4 5">
    <name type="scientific">Verrucomicrobia subdivision 6 bacterium BACL9 MAG-120820-bin42</name>
    <dbReference type="NCBI Taxonomy" id="1655634"/>
    <lineage>
        <taxon>Bacteria</taxon>
        <taxon>Pseudomonadati</taxon>
        <taxon>Verrucomicrobiota</taxon>
        <taxon>Verrucomicrobiia</taxon>
        <taxon>Verrucomicrobiales</taxon>
        <taxon>Verrucomicrobia subdivision 6</taxon>
    </lineage>
</organism>